<dbReference type="GO" id="GO:0017119">
    <property type="term" value="C:Golgi transport complex"/>
    <property type="evidence" value="ECO:0007669"/>
    <property type="project" value="InterPro"/>
</dbReference>
<feature type="compositionally biased region" description="Low complexity" evidence="8">
    <location>
        <begin position="78"/>
        <end position="95"/>
    </location>
</feature>
<keyword evidence="10" id="KW-1185">Reference proteome</keyword>
<feature type="region of interest" description="Disordered" evidence="8">
    <location>
        <begin position="1"/>
        <end position="120"/>
    </location>
</feature>
<dbReference type="AlphaFoldDB" id="A0A194S578"/>
<keyword evidence="6" id="KW-0333">Golgi apparatus</keyword>
<protein>
    <recommendedName>
        <fullName evidence="3">Conserved oligomeric Golgi complex subunit 1</fullName>
    </recommendedName>
</protein>
<evidence type="ECO:0000256" key="1">
    <source>
        <dbReference type="ARBA" id="ARBA00004395"/>
    </source>
</evidence>
<dbReference type="STRING" id="578459.A0A194S578"/>
<dbReference type="Pfam" id="PF08700">
    <property type="entry name" value="VPS51_Exo84_N"/>
    <property type="match status" value="1"/>
</dbReference>
<accession>A0A194S578</accession>
<comment type="similarity">
    <text evidence="2">Belongs to the COG1 family.</text>
</comment>
<gene>
    <name evidence="9" type="ORF">RHOBADRAFT_52903</name>
</gene>
<dbReference type="PANTHER" id="PTHR31658">
    <property type="entry name" value="CONSERVED OLIGOMERIC GOLGI COMPLEX SUBUNIT 1"/>
    <property type="match status" value="1"/>
</dbReference>
<dbReference type="OMA" id="HLWRLME"/>
<keyword evidence="7" id="KW-0472">Membrane</keyword>
<dbReference type="GO" id="GO:0000139">
    <property type="term" value="C:Golgi membrane"/>
    <property type="evidence" value="ECO:0007669"/>
    <property type="project" value="UniProtKB-SubCell"/>
</dbReference>
<reference evidence="9 10" key="1">
    <citation type="journal article" date="2015" name="Front. Microbiol.">
        <title>Genome sequence of the plant growth promoting endophytic yeast Rhodotorula graminis WP1.</title>
        <authorList>
            <person name="Firrincieli A."/>
            <person name="Otillar R."/>
            <person name="Salamov A."/>
            <person name="Schmutz J."/>
            <person name="Khan Z."/>
            <person name="Redman R.S."/>
            <person name="Fleck N.D."/>
            <person name="Lindquist E."/>
            <person name="Grigoriev I.V."/>
            <person name="Doty S.L."/>
        </authorList>
    </citation>
    <scope>NUCLEOTIDE SEQUENCE [LARGE SCALE GENOMIC DNA]</scope>
    <source>
        <strain evidence="9 10">WP1</strain>
    </source>
</reference>
<organism evidence="9 10">
    <name type="scientific">Rhodotorula graminis (strain WP1)</name>
    <dbReference type="NCBI Taxonomy" id="578459"/>
    <lineage>
        <taxon>Eukaryota</taxon>
        <taxon>Fungi</taxon>
        <taxon>Dikarya</taxon>
        <taxon>Basidiomycota</taxon>
        <taxon>Pucciniomycotina</taxon>
        <taxon>Microbotryomycetes</taxon>
        <taxon>Sporidiobolales</taxon>
        <taxon>Sporidiobolaceae</taxon>
        <taxon>Rhodotorula</taxon>
    </lineage>
</organism>
<feature type="region of interest" description="Disordered" evidence="8">
    <location>
        <begin position="206"/>
        <end position="238"/>
    </location>
</feature>
<keyword evidence="5" id="KW-0653">Protein transport</keyword>
<evidence type="ECO:0000256" key="8">
    <source>
        <dbReference type="SAM" id="MobiDB-lite"/>
    </source>
</evidence>
<feature type="compositionally biased region" description="Basic residues" evidence="8">
    <location>
        <begin position="96"/>
        <end position="107"/>
    </location>
</feature>
<evidence type="ECO:0000256" key="6">
    <source>
        <dbReference type="ARBA" id="ARBA00023034"/>
    </source>
</evidence>
<dbReference type="OrthoDB" id="46189at2759"/>
<dbReference type="EMBL" id="KQ474077">
    <property type="protein sequence ID" value="KPV75888.1"/>
    <property type="molecule type" value="Genomic_DNA"/>
</dbReference>
<evidence type="ECO:0000256" key="7">
    <source>
        <dbReference type="ARBA" id="ARBA00023136"/>
    </source>
</evidence>
<feature type="compositionally biased region" description="Polar residues" evidence="8">
    <location>
        <begin position="36"/>
        <end position="48"/>
    </location>
</feature>
<dbReference type="GeneID" id="28977013"/>
<proteinExistence type="inferred from homology"/>
<dbReference type="PANTHER" id="PTHR31658:SF0">
    <property type="entry name" value="CONSERVED OLIGOMERIC GOLGI COMPLEX SUBUNIT 1"/>
    <property type="match status" value="1"/>
</dbReference>
<dbReference type="RefSeq" id="XP_018271937.1">
    <property type="nucleotide sequence ID" value="XM_018416565.1"/>
</dbReference>
<dbReference type="InterPro" id="IPR033370">
    <property type="entry name" value="COG1"/>
</dbReference>
<evidence type="ECO:0000256" key="4">
    <source>
        <dbReference type="ARBA" id="ARBA00022448"/>
    </source>
</evidence>
<evidence type="ECO:0000256" key="2">
    <source>
        <dbReference type="ARBA" id="ARBA00006653"/>
    </source>
</evidence>
<keyword evidence="4" id="KW-0813">Transport</keyword>
<sequence length="1061" mass="110964">MSLPSTPVRPGGAAASTSSLVSPPSRRRPALSPLSTVQGSSPAHSYRSNRPPESISGVSLAPSRFTLSNPFPRPPASGSPSLAGSTATGAHAGSTKFRRGHVRKRPGQHQPPGPSVAALSSANPDEVDLMALEEPDDIFRSFGVRDVRRIEQRASDAAAAKVADLRTMVGERYRDLLSAADSIVRMRGAADKLVGHLDSVGHAVREAGAAVDGPSSTRGKAPQAPRHRNNSPSRQRTLNSSATLSLTIHLLLTIPSLVHTLLETSDFLAAARLEDLGRLVYRELAEHELPPEDGDDDGDAPRRLGEAFPIVEKQWETLSTLRPVVLRRAMGQLQSWDGPHLNTARTLAATVMLQQGASVSSALSTLLEARSRALSAILNGPSTSAQAYNETSAVARRLEQVLGLVLRTVEAVSAIFGSSSDDDYAPGLLRQLLAEVERPNSIGDAPERADTVVDPSLPPVLAAFPNFATLERHLPPSILAYSSPLAASAAREPLDAGGVARKVDAWLAHESDRVVEGVTAWISSLSSASASSSSSSGAVASAKPLAVLRTTLRRATTTTSTSTSFSPSSSISSTRVATTLRTRLSLVIESRLAHVYRARLSALSARVVPSLEALLLALPTSDPDRDAAAFLFDTPLVFPGAGAYATQAAIAGRAAAGAAPDKDKVVVVDPLEAFLAKVAKRVEGRAPLVDKGLVELEDAARELRADLEGWLGAGAGERDSEGDEAAELRALLWKDYVAAAGEALDALADALEVVVRDVAQDVDGALFVGNFVFLVSSSRTFVRDLLLGAATSAEAPLLAKWTSRLEALQDRSLEVWREQAVATAVRKLQESMSTVAAAAPSAILWAWDASRGDTPSSALVPSSPSSALLSSLRSLSTSLARVGLHRTQASPTIASSLLAAFDDQVLAAAAAFADQLAQGDLQADRKAEVASQAAWDLALLRRLALAAEGPGEDAWREVESAFLRLVSPSSTSLPSQLASSALAYLQRTQSILAPLLPVSSTALATATDTSTTTTAAVKHKPLSSTARLLPLGAPVASADVKATGVGLVKPGPRLGLLPTRG</sequence>
<dbReference type="GO" id="GO:0015031">
    <property type="term" value="P:protein transport"/>
    <property type="evidence" value="ECO:0007669"/>
    <property type="project" value="UniProtKB-KW"/>
</dbReference>
<evidence type="ECO:0000256" key="5">
    <source>
        <dbReference type="ARBA" id="ARBA00022927"/>
    </source>
</evidence>
<evidence type="ECO:0000313" key="9">
    <source>
        <dbReference type="EMBL" id="KPV75888.1"/>
    </source>
</evidence>
<comment type="subcellular location">
    <subcellularLocation>
        <location evidence="1">Golgi apparatus membrane</location>
        <topology evidence="1">Peripheral membrane protein</topology>
    </subcellularLocation>
</comment>
<feature type="compositionally biased region" description="Low complexity" evidence="8">
    <location>
        <begin position="13"/>
        <end position="35"/>
    </location>
</feature>
<evidence type="ECO:0000256" key="3">
    <source>
        <dbReference type="ARBA" id="ARBA00020978"/>
    </source>
</evidence>
<name>A0A194S578_RHOGW</name>
<dbReference type="GO" id="GO:0006891">
    <property type="term" value="P:intra-Golgi vesicle-mediated transport"/>
    <property type="evidence" value="ECO:0007669"/>
    <property type="project" value="InterPro"/>
</dbReference>
<evidence type="ECO:0000313" key="10">
    <source>
        <dbReference type="Proteomes" id="UP000053890"/>
    </source>
</evidence>
<dbReference type="Proteomes" id="UP000053890">
    <property type="component" value="Unassembled WGS sequence"/>
</dbReference>